<evidence type="ECO:0000256" key="2">
    <source>
        <dbReference type="SAM" id="SignalP"/>
    </source>
</evidence>
<feature type="region of interest" description="Disordered" evidence="1">
    <location>
        <begin position="164"/>
        <end position="207"/>
    </location>
</feature>
<feature type="chain" id="PRO_5006848857" evidence="2">
    <location>
        <begin position="26"/>
        <end position="207"/>
    </location>
</feature>
<protein>
    <submittedName>
        <fullName evidence="3">Uncharacterized protein</fullName>
    </submittedName>
</protein>
<dbReference type="InterPro" id="IPR059225">
    <property type="entry name" value="BspC"/>
</dbReference>
<gene>
    <name evidence="3" type="ORF">ABW99_10220</name>
</gene>
<reference evidence="4" key="1">
    <citation type="submission" date="2015-06" db="EMBL/GenBank/DDBJ databases">
        <authorList>
            <person name="Hoefler B.C."/>
            <person name="Straight P.D."/>
        </authorList>
    </citation>
    <scope>NUCLEOTIDE SEQUENCE [LARGE SCALE GENOMIC DNA]</scope>
    <source>
        <strain evidence="4">DSM 25325</strain>
    </source>
</reference>
<name>A0A0U4EU46_9BURK</name>
<evidence type="ECO:0000313" key="3">
    <source>
        <dbReference type="EMBL" id="ALX34786.1"/>
    </source>
</evidence>
<dbReference type="EMBL" id="CP011568">
    <property type="protein sequence ID" value="ALX34786.1"/>
    <property type="molecule type" value="Genomic_DNA"/>
</dbReference>
<accession>A0A0U4EU46</accession>
<evidence type="ECO:0000313" key="4">
    <source>
        <dbReference type="Proteomes" id="UP000036700"/>
    </source>
</evidence>
<evidence type="ECO:0000256" key="1">
    <source>
        <dbReference type="SAM" id="MobiDB-lite"/>
    </source>
</evidence>
<organism evidence="3 4">
    <name type="scientific">Pandoraea thiooxydans</name>
    <dbReference type="NCBI Taxonomy" id="445709"/>
    <lineage>
        <taxon>Bacteria</taxon>
        <taxon>Pseudomonadati</taxon>
        <taxon>Pseudomonadota</taxon>
        <taxon>Betaproteobacteria</taxon>
        <taxon>Burkholderiales</taxon>
        <taxon>Burkholderiaceae</taxon>
        <taxon>Pandoraea</taxon>
    </lineage>
</organism>
<proteinExistence type="predicted"/>
<feature type="signal peptide" evidence="2">
    <location>
        <begin position="1"/>
        <end position="25"/>
    </location>
</feature>
<dbReference type="AlphaFoldDB" id="A0A0U4EU46"/>
<dbReference type="NCBIfam" id="NF047384">
    <property type="entry name" value="BspC_dom"/>
    <property type="match status" value="1"/>
</dbReference>
<dbReference type="KEGG" id="ptx:ABW99_10220"/>
<keyword evidence="2" id="KW-0732">Signal</keyword>
<dbReference type="Proteomes" id="UP000036700">
    <property type="component" value="Chromosome"/>
</dbReference>
<feature type="compositionally biased region" description="Basic residues" evidence="1">
    <location>
        <begin position="164"/>
        <end position="200"/>
    </location>
</feature>
<sequence length="207" mass="23325">MKSLIRWAYAGLVLPLAIAPLSARADQLIGQHDQLVKQFETERHANPLIADCAAHASFVVSTAPGYDSVVYPPTALDADHAHIEPWQKPFDDRKQRINVSTVVTIDALGHRPSGKEDPIHIRCGYNEGQLMAFTYKAPLPQVEPVHHYRRKPVYHRRYAHHRVVHHRVTKKATHAKTTHRKASTTHTTRRTTSSKHHAPPAHKSGTN</sequence>
<keyword evidence="4" id="KW-1185">Reference proteome</keyword>